<keyword evidence="3" id="KW-1185">Reference proteome</keyword>
<dbReference type="Proteomes" id="UP001220509">
    <property type="component" value="Chromosome"/>
</dbReference>
<evidence type="ECO:0000313" key="2">
    <source>
        <dbReference type="EMBL" id="WCT53983.1"/>
    </source>
</evidence>
<keyword evidence="1" id="KW-0472">Membrane</keyword>
<accession>A0AAX3LXJ8</accession>
<dbReference type="RefSeq" id="WP_273612538.1">
    <property type="nucleotide sequence ID" value="NZ_CP117416.1"/>
</dbReference>
<dbReference type="KEGG" id="pka:PQ456_12260"/>
<organism evidence="2 3">
    <name type="scientific">Paenibacillus kyungheensis</name>
    <dbReference type="NCBI Taxonomy" id="1452732"/>
    <lineage>
        <taxon>Bacteria</taxon>
        <taxon>Bacillati</taxon>
        <taxon>Bacillota</taxon>
        <taxon>Bacilli</taxon>
        <taxon>Bacillales</taxon>
        <taxon>Paenibacillaceae</taxon>
        <taxon>Paenibacillus</taxon>
    </lineage>
</organism>
<evidence type="ECO:0000313" key="3">
    <source>
        <dbReference type="Proteomes" id="UP001220509"/>
    </source>
</evidence>
<gene>
    <name evidence="2" type="ORF">PQ456_12260</name>
</gene>
<dbReference type="AlphaFoldDB" id="A0AAX3LXJ8"/>
<keyword evidence="1" id="KW-1133">Transmembrane helix</keyword>
<proteinExistence type="predicted"/>
<protein>
    <recommendedName>
        <fullName evidence="4">B box-type domain-containing protein</fullName>
    </recommendedName>
</protein>
<name>A0AAX3LXJ8_9BACL</name>
<keyword evidence="1" id="KW-0812">Transmembrane</keyword>
<feature type="transmembrane region" description="Helical" evidence="1">
    <location>
        <begin position="61"/>
        <end position="88"/>
    </location>
</feature>
<sequence length="90" mass="9977">MEEFHCMNHPDRAAVHQCTRCGKPLCDECYNPEMQTCRAYCNNPATASTVEPQQPQPKNTFWQIVVALLAIVGALALLLAAICGAMIYSY</sequence>
<dbReference type="EMBL" id="CP117416">
    <property type="protein sequence ID" value="WCT53983.1"/>
    <property type="molecule type" value="Genomic_DNA"/>
</dbReference>
<evidence type="ECO:0008006" key="4">
    <source>
        <dbReference type="Google" id="ProtNLM"/>
    </source>
</evidence>
<reference evidence="2 3" key="1">
    <citation type="submission" date="2023-02" db="EMBL/GenBank/DDBJ databases">
        <title>Genome sequence of Paenibacillus kyungheensis KACC 18744.</title>
        <authorList>
            <person name="Kim S."/>
            <person name="Heo J."/>
            <person name="Kwon S.-W."/>
        </authorList>
    </citation>
    <scope>NUCLEOTIDE SEQUENCE [LARGE SCALE GENOMIC DNA]</scope>
    <source>
        <strain evidence="2 3">KACC 18744</strain>
    </source>
</reference>
<evidence type="ECO:0000256" key="1">
    <source>
        <dbReference type="SAM" id="Phobius"/>
    </source>
</evidence>